<keyword evidence="11" id="KW-0479">Metal-binding</keyword>
<feature type="binding site" evidence="11">
    <location>
        <position position="60"/>
    </location>
    <ligand>
        <name>substrate</name>
    </ligand>
</feature>
<keyword evidence="7 11" id="KW-0418">Kinase</keyword>
<dbReference type="EMBL" id="JAUUUU010000002">
    <property type="protein sequence ID" value="MDP1520360.1"/>
    <property type="molecule type" value="Genomic_DNA"/>
</dbReference>
<dbReference type="HAMAP" id="MF_00109">
    <property type="entry name" value="Shikimate_kinase"/>
    <property type="match status" value="1"/>
</dbReference>
<dbReference type="Gene3D" id="3.40.50.300">
    <property type="entry name" value="P-loop containing nucleotide triphosphate hydrolases"/>
    <property type="match status" value="1"/>
</dbReference>
<dbReference type="GO" id="GO:0004765">
    <property type="term" value="F:shikimate kinase activity"/>
    <property type="evidence" value="ECO:0007669"/>
    <property type="project" value="UniProtKB-UniRule"/>
</dbReference>
<dbReference type="PROSITE" id="PS01128">
    <property type="entry name" value="SHIKIMATE_KINASE"/>
    <property type="match status" value="1"/>
</dbReference>
<dbReference type="GO" id="GO:0009073">
    <property type="term" value="P:aromatic amino acid family biosynthetic process"/>
    <property type="evidence" value="ECO:0007669"/>
    <property type="project" value="UniProtKB-KW"/>
</dbReference>
<comment type="cofactor">
    <cofactor evidence="11">
        <name>Mg(2+)</name>
        <dbReference type="ChEBI" id="CHEBI:18420"/>
    </cofactor>
    <text evidence="11">Binds 1 Mg(2+) ion per subunit.</text>
</comment>
<protein>
    <recommendedName>
        <fullName evidence="3 11">Shikimate kinase</fullName>
        <shortName evidence="11">SK</shortName>
        <ecNumber evidence="3 11">2.7.1.71</ecNumber>
    </recommendedName>
</protein>
<keyword evidence="13" id="KW-1185">Reference proteome</keyword>
<comment type="pathway">
    <text evidence="1 11">Metabolic intermediate biosynthesis; chorismate biosynthesis; chorismate from D-erythrose 4-phosphate and phosphoenolpyruvate: step 5/7.</text>
</comment>
<evidence type="ECO:0000256" key="3">
    <source>
        <dbReference type="ARBA" id="ARBA00012154"/>
    </source>
</evidence>
<evidence type="ECO:0000256" key="8">
    <source>
        <dbReference type="ARBA" id="ARBA00022840"/>
    </source>
</evidence>
<comment type="similarity">
    <text evidence="2 11">Belongs to the shikimate kinase family.</text>
</comment>
<keyword evidence="5 11" id="KW-0808">Transferase</keyword>
<accession>A0AAW8B2Y8</accession>
<comment type="catalytic activity">
    <reaction evidence="10 11">
        <text>shikimate + ATP = 3-phosphoshikimate + ADP + H(+)</text>
        <dbReference type="Rhea" id="RHEA:13121"/>
        <dbReference type="ChEBI" id="CHEBI:15378"/>
        <dbReference type="ChEBI" id="CHEBI:30616"/>
        <dbReference type="ChEBI" id="CHEBI:36208"/>
        <dbReference type="ChEBI" id="CHEBI:145989"/>
        <dbReference type="ChEBI" id="CHEBI:456216"/>
        <dbReference type="EC" id="2.7.1.71"/>
    </reaction>
</comment>
<keyword evidence="8 11" id="KW-0067">ATP-binding</keyword>
<feature type="binding site" evidence="11">
    <location>
        <begin position="14"/>
        <end position="19"/>
    </location>
    <ligand>
        <name>ATP</name>
        <dbReference type="ChEBI" id="CHEBI:30616"/>
    </ligand>
</feature>
<comment type="caution">
    <text evidence="12">The sequence shown here is derived from an EMBL/GenBank/DDBJ whole genome shotgun (WGS) entry which is preliminary data.</text>
</comment>
<evidence type="ECO:0000313" key="12">
    <source>
        <dbReference type="EMBL" id="MDP1520360.1"/>
    </source>
</evidence>
<evidence type="ECO:0000256" key="5">
    <source>
        <dbReference type="ARBA" id="ARBA00022679"/>
    </source>
</evidence>
<comment type="subcellular location">
    <subcellularLocation>
        <location evidence="11">Cytoplasm</location>
    </subcellularLocation>
</comment>
<name>A0AAW8B2Y8_9GAMM</name>
<keyword evidence="9 11" id="KW-0057">Aromatic amino acid biosynthesis</keyword>
<evidence type="ECO:0000256" key="1">
    <source>
        <dbReference type="ARBA" id="ARBA00004842"/>
    </source>
</evidence>
<comment type="function">
    <text evidence="11">Catalyzes the specific phosphorylation of the 3-hydroxyl group of shikimic acid using ATP as a cosubstrate.</text>
</comment>
<comment type="caution">
    <text evidence="11">Lacks conserved residue(s) required for the propagation of feature annotation.</text>
</comment>
<dbReference type="CDD" id="cd00464">
    <property type="entry name" value="SK"/>
    <property type="match status" value="1"/>
</dbReference>
<feature type="binding site" evidence="11">
    <location>
        <position position="82"/>
    </location>
    <ligand>
        <name>substrate</name>
    </ligand>
</feature>
<evidence type="ECO:0000256" key="9">
    <source>
        <dbReference type="ARBA" id="ARBA00023141"/>
    </source>
</evidence>
<dbReference type="PANTHER" id="PTHR21087:SF16">
    <property type="entry name" value="SHIKIMATE KINASE 1, CHLOROPLASTIC"/>
    <property type="match status" value="1"/>
</dbReference>
<dbReference type="GO" id="GO:0008652">
    <property type="term" value="P:amino acid biosynthetic process"/>
    <property type="evidence" value="ECO:0007669"/>
    <property type="project" value="UniProtKB-KW"/>
</dbReference>
<dbReference type="GO" id="GO:0005829">
    <property type="term" value="C:cytosol"/>
    <property type="evidence" value="ECO:0007669"/>
    <property type="project" value="TreeGrafter"/>
</dbReference>
<dbReference type="Proteomes" id="UP001178354">
    <property type="component" value="Unassembled WGS sequence"/>
</dbReference>
<organism evidence="12 13">
    <name type="scientific">Porticoccus litoralis</name>
    <dbReference type="NCBI Taxonomy" id="434086"/>
    <lineage>
        <taxon>Bacteria</taxon>
        <taxon>Pseudomonadati</taxon>
        <taxon>Pseudomonadota</taxon>
        <taxon>Gammaproteobacteria</taxon>
        <taxon>Cellvibrionales</taxon>
        <taxon>Porticoccaceae</taxon>
        <taxon>Porticoccus</taxon>
    </lineage>
</organism>
<keyword evidence="6 11" id="KW-0547">Nucleotide-binding</keyword>
<dbReference type="InterPro" id="IPR027417">
    <property type="entry name" value="P-loop_NTPase"/>
</dbReference>
<sequence>MSKPNNVFLVGPMGAGKTTIGRIAAKNLSLKFVDLDAEIEKRCGADIPWIFDVEGEAGFRKRESLLLAELAADEGILLATGGGAVIDPQNREVLKSRGCVVYLCASAKQLLERTAHDRSRPLLQVDDPLSVLTRLMKERDPLYREVADLIVETERKKPQFVAEWVTREVRQHRC</sequence>
<evidence type="ECO:0000256" key="2">
    <source>
        <dbReference type="ARBA" id="ARBA00006997"/>
    </source>
</evidence>
<feature type="binding site" evidence="11">
    <location>
        <position position="36"/>
    </location>
    <ligand>
        <name>substrate</name>
    </ligand>
</feature>
<reference evidence="12" key="2">
    <citation type="submission" date="2023-08" db="EMBL/GenBank/DDBJ databases">
        <authorList>
            <person name="Luo J."/>
        </authorList>
    </citation>
    <scope>NUCLEOTIDE SEQUENCE</scope>
    <source>
        <strain evidence="12">DSM 25064</strain>
    </source>
</reference>
<reference evidence="12" key="1">
    <citation type="journal article" date="2010" name="Int. J. Syst. Evol. Microbiol.">
        <title>Porticoccus litoralis gen. nov., sp. nov., a gammaproteobacterium isolated from the Yellow Sea.</title>
        <authorList>
            <person name="Oh H.M."/>
            <person name="Kim H."/>
            <person name="Kim K.M."/>
            <person name="Min G.S."/>
            <person name="Cho J.C."/>
        </authorList>
    </citation>
    <scope>NUCLEOTIDE SEQUENCE</scope>
    <source>
        <strain evidence="12">DSM 25064</strain>
    </source>
</reference>
<evidence type="ECO:0000256" key="6">
    <source>
        <dbReference type="ARBA" id="ARBA00022741"/>
    </source>
</evidence>
<dbReference type="SUPFAM" id="SSF52540">
    <property type="entry name" value="P-loop containing nucleoside triphosphate hydrolases"/>
    <property type="match status" value="1"/>
</dbReference>
<keyword evidence="4 11" id="KW-0028">Amino-acid biosynthesis</keyword>
<dbReference type="PRINTS" id="PR01100">
    <property type="entry name" value="SHIKIMTKNASE"/>
</dbReference>
<gene>
    <name evidence="11 12" type="primary">aroK</name>
    <name evidence="12" type="ORF">Q8A57_05190</name>
</gene>
<evidence type="ECO:0000256" key="7">
    <source>
        <dbReference type="ARBA" id="ARBA00022777"/>
    </source>
</evidence>
<dbReference type="Pfam" id="PF01202">
    <property type="entry name" value="SKI"/>
    <property type="match status" value="1"/>
</dbReference>
<evidence type="ECO:0000256" key="4">
    <source>
        <dbReference type="ARBA" id="ARBA00022605"/>
    </source>
</evidence>
<comment type="subunit">
    <text evidence="11">Monomer.</text>
</comment>
<dbReference type="PANTHER" id="PTHR21087">
    <property type="entry name" value="SHIKIMATE KINASE"/>
    <property type="match status" value="1"/>
</dbReference>
<evidence type="ECO:0000313" key="13">
    <source>
        <dbReference type="Proteomes" id="UP001178354"/>
    </source>
</evidence>
<dbReference type="NCBIfam" id="NF003456">
    <property type="entry name" value="PRK05057.1"/>
    <property type="match status" value="1"/>
</dbReference>
<feature type="binding site" evidence="11">
    <location>
        <position position="139"/>
    </location>
    <ligand>
        <name>substrate</name>
    </ligand>
</feature>
<dbReference type="InterPro" id="IPR031322">
    <property type="entry name" value="Shikimate/glucono_kinase"/>
</dbReference>
<feature type="binding site" evidence="11">
    <location>
        <position position="120"/>
    </location>
    <ligand>
        <name>ATP</name>
        <dbReference type="ChEBI" id="CHEBI:30616"/>
    </ligand>
</feature>
<evidence type="ECO:0000256" key="11">
    <source>
        <dbReference type="HAMAP-Rule" id="MF_00109"/>
    </source>
</evidence>
<keyword evidence="11" id="KW-0460">Magnesium</keyword>
<dbReference type="GO" id="GO:0005524">
    <property type="term" value="F:ATP binding"/>
    <property type="evidence" value="ECO:0007669"/>
    <property type="project" value="UniProtKB-UniRule"/>
</dbReference>
<feature type="binding site" evidence="11">
    <location>
        <position position="18"/>
    </location>
    <ligand>
        <name>Mg(2+)</name>
        <dbReference type="ChEBI" id="CHEBI:18420"/>
    </ligand>
</feature>
<dbReference type="EC" id="2.7.1.71" evidence="3 11"/>
<dbReference type="InterPro" id="IPR000623">
    <property type="entry name" value="Shikimate_kinase/TSH1"/>
</dbReference>
<proteinExistence type="inferred from homology"/>
<evidence type="ECO:0000256" key="10">
    <source>
        <dbReference type="ARBA" id="ARBA00048567"/>
    </source>
</evidence>
<dbReference type="GO" id="GO:0009423">
    <property type="term" value="P:chorismate biosynthetic process"/>
    <property type="evidence" value="ECO:0007669"/>
    <property type="project" value="UniProtKB-UniRule"/>
</dbReference>
<dbReference type="AlphaFoldDB" id="A0AAW8B2Y8"/>
<dbReference type="InterPro" id="IPR023000">
    <property type="entry name" value="Shikimate_kinase_CS"/>
</dbReference>
<keyword evidence="11" id="KW-0963">Cytoplasm</keyword>
<dbReference type="RefSeq" id="WP_305169926.1">
    <property type="nucleotide sequence ID" value="NZ_JAUUUU010000002.1"/>
</dbReference>
<dbReference type="GO" id="GO:0000287">
    <property type="term" value="F:magnesium ion binding"/>
    <property type="evidence" value="ECO:0007669"/>
    <property type="project" value="UniProtKB-UniRule"/>
</dbReference>